<dbReference type="EMBL" id="CAFBPC010000024">
    <property type="protein sequence ID" value="CAB4998762.1"/>
    <property type="molecule type" value="Genomic_DNA"/>
</dbReference>
<gene>
    <name evidence="2" type="ORF">UFOPK4057_00178</name>
</gene>
<feature type="transmembrane region" description="Helical" evidence="1">
    <location>
        <begin position="28"/>
        <end position="48"/>
    </location>
</feature>
<keyword evidence="1" id="KW-1133">Transmembrane helix</keyword>
<name>A0A6J7P7I5_9ZZZZ</name>
<evidence type="ECO:0000256" key="1">
    <source>
        <dbReference type="SAM" id="Phobius"/>
    </source>
</evidence>
<organism evidence="2">
    <name type="scientific">freshwater metagenome</name>
    <dbReference type="NCBI Taxonomy" id="449393"/>
    <lineage>
        <taxon>unclassified sequences</taxon>
        <taxon>metagenomes</taxon>
        <taxon>ecological metagenomes</taxon>
    </lineage>
</organism>
<accession>A0A6J7P7I5</accession>
<reference evidence="2" key="1">
    <citation type="submission" date="2020-05" db="EMBL/GenBank/DDBJ databases">
        <authorList>
            <person name="Chiriac C."/>
            <person name="Salcher M."/>
            <person name="Ghai R."/>
            <person name="Kavagutti S V."/>
        </authorList>
    </citation>
    <scope>NUCLEOTIDE SEQUENCE</scope>
</reference>
<protein>
    <submittedName>
        <fullName evidence="2">Unannotated protein</fullName>
    </submittedName>
</protein>
<proteinExistence type="predicted"/>
<keyword evidence="1" id="KW-0812">Transmembrane</keyword>
<evidence type="ECO:0000313" key="2">
    <source>
        <dbReference type="EMBL" id="CAB4998762.1"/>
    </source>
</evidence>
<dbReference type="AlphaFoldDB" id="A0A6J7P7I5"/>
<keyword evidence="1" id="KW-0472">Membrane</keyword>
<sequence length="255" mass="27356">MASGSSAKKVARLAQKGKGKKVRFQDGTLFPTVMAVVVILGFGLISYARQAPSATDIAPTVSDRWHIPIGFYHCDSFLQDLQGDKQGGDVADPNFTKYGVFSREDGVIRWYPQVAAAGKKAKLGVYLETYGVTVDTKGITFPADQNKGVSYKVDTDKCKDENGKEVDATVQVIVWEKANDSTVSKRYITDFKNIRIDRDEMAITIAFVPTGAEIPMPDSAEKLAEIVAAEYGAAPTTTVKGATTTSVAAPTTTGG</sequence>